<keyword evidence="2" id="KW-1185">Reference proteome</keyword>
<feature type="non-terminal residue" evidence="1">
    <location>
        <position position="471"/>
    </location>
</feature>
<proteinExistence type="predicted"/>
<reference evidence="1" key="1">
    <citation type="submission" date="2021-06" db="EMBL/GenBank/DDBJ databases">
        <authorList>
            <person name="Kallberg Y."/>
            <person name="Tangrot J."/>
            <person name="Rosling A."/>
        </authorList>
    </citation>
    <scope>NUCLEOTIDE SEQUENCE</scope>
    <source>
        <strain evidence="1">MA453B</strain>
    </source>
</reference>
<protein>
    <submittedName>
        <fullName evidence="1">13386_t:CDS:1</fullName>
    </submittedName>
</protein>
<evidence type="ECO:0000313" key="2">
    <source>
        <dbReference type="Proteomes" id="UP000789405"/>
    </source>
</evidence>
<dbReference type="OrthoDB" id="10065089at2759"/>
<gene>
    <name evidence="1" type="ORF">DERYTH_LOCUS8651</name>
</gene>
<organism evidence="1 2">
    <name type="scientific">Dentiscutata erythropus</name>
    <dbReference type="NCBI Taxonomy" id="1348616"/>
    <lineage>
        <taxon>Eukaryota</taxon>
        <taxon>Fungi</taxon>
        <taxon>Fungi incertae sedis</taxon>
        <taxon>Mucoromycota</taxon>
        <taxon>Glomeromycotina</taxon>
        <taxon>Glomeromycetes</taxon>
        <taxon>Diversisporales</taxon>
        <taxon>Gigasporaceae</taxon>
        <taxon>Dentiscutata</taxon>
    </lineage>
</organism>
<dbReference type="Proteomes" id="UP000789405">
    <property type="component" value="Unassembled WGS sequence"/>
</dbReference>
<sequence>LKNKIAQLTWELQYLKILDNHRMITDIDKEKKEKIQDKIILSVKVLNKLEYHQWFQQKYRYQKKQRLQLIEKQIKEAGFDTQLVRPMVGHPSLEEAQPGLLETIVQILQEALTNMNYKLSCSATYLKLIPRWHNTNEGRQHVKTVPVKLLKSQNMSRKSHNDTRFCAALIRNLKEMVSLLGPKCALVISQDDKARISLVPILMRLEYRIELPDHDWVVAERHKLIPSVYTILDIQESKYGHADVVTYLGPTFIRICSSKHDSSTTYSHGKDFDNLISEEQLRNYTTTINEQPKLVVVILNDSGPDENPQYKKTIQIIIEHFDKYDLDTIIVACFVLYQSTLNPVERQIASLSHDLASVILLHDMFGTHLDSQLKTNDDELEKCNFKAAGNALTSIWKNTIIDSYPVLIKYIDPSEEHHYPSEKSESWIENNEGNEAMWVEKASVPNCISETYYQKIQVQKKLVVDKVLIVN</sequence>
<accession>A0A9N9GNC0</accession>
<name>A0A9N9GNC0_9GLOM</name>
<dbReference type="EMBL" id="CAJVPY010004506">
    <property type="protein sequence ID" value="CAG8621288.1"/>
    <property type="molecule type" value="Genomic_DNA"/>
</dbReference>
<dbReference type="PANTHER" id="PTHR46954:SF1">
    <property type="entry name" value="C2H2-TYPE DOMAIN-CONTAINING PROTEIN"/>
    <property type="match status" value="1"/>
</dbReference>
<comment type="caution">
    <text evidence="1">The sequence shown here is derived from an EMBL/GenBank/DDBJ whole genome shotgun (WGS) entry which is preliminary data.</text>
</comment>
<dbReference type="AlphaFoldDB" id="A0A9N9GNC0"/>
<evidence type="ECO:0000313" key="1">
    <source>
        <dbReference type="EMBL" id="CAG8621288.1"/>
    </source>
</evidence>
<dbReference type="PANTHER" id="PTHR46954">
    <property type="entry name" value="C2H2-TYPE DOMAIN-CONTAINING PROTEIN"/>
    <property type="match status" value="1"/>
</dbReference>